<evidence type="ECO:0000313" key="2">
    <source>
        <dbReference type="EMBL" id="UWN57047.1"/>
    </source>
</evidence>
<accession>A0ABY5V176</accession>
<dbReference type="Proteomes" id="UP001059295">
    <property type="component" value="Chromosome"/>
</dbReference>
<feature type="chain" id="PRO_5047508956" evidence="1">
    <location>
        <begin position="23"/>
        <end position="429"/>
    </location>
</feature>
<organism evidence="2 3">
    <name type="scientific">Alistipes ihumii AP11</name>
    <dbReference type="NCBI Taxonomy" id="1211813"/>
    <lineage>
        <taxon>Bacteria</taxon>
        <taxon>Pseudomonadati</taxon>
        <taxon>Bacteroidota</taxon>
        <taxon>Bacteroidia</taxon>
        <taxon>Bacteroidales</taxon>
        <taxon>Rikenellaceae</taxon>
        <taxon>Alistipes</taxon>
    </lineage>
</organism>
<keyword evidence="3" id="KW-1185">Reference proteome</keyword>
<proteinExistence type="predicted"/>
<dbReference type="GeneID" id="82892153"/>
<keyword evidence="1" id="KW-0732">Signal</keyword>
<sequence length="429" mass="47432">MRHLGLCATAALCTLAFSGLQAQVLKNNSRPEVIFINRGGIEIDSMVTSEVIETYYSTIERGFRQTGLPRFIIAGKNQKMIFGIGGNADMRLSYDFDGIADNLDFVTADIPVPNSPKQRQQIQLDPTASTLYFKAIADAGRIGPIVGYIQADFRGTGNAFALQMAYVEVAGFSIGRRFTTFCDLGASPSTVDFEGPNGYPAVYNAMIRYTRAFNEHWSMAAALEMPDVSATYIPGTSAVSQRMPDIPLYVQYAWNGGRSHLRASGLLRDMFFYDDLRDKTTSLLGWGVQLSGAIQAGKRLTTYMQFLYGKGIAEYIQDIDGTGLDMVANPEKPHSMQALPVMSWIAGLQYAFGPKWLATAAYSGVKVFGEHDYRVPDTYKIAHYLSVNLFYNLTPSCQLGAAYLYGTRENMDTQQGHANRVQAIVQYNF</sequence>
<gene>
    <name evidence="2" type="ORF">NQ491_10425</name>
</gene>
<dbReference type="EMBL" id="CP102294">
    <property type="protein sequence ID" value="UWN57047.1"/>
    <property type="molecule type" value="Genomic_DNA"/>
</dbReference>
<feature type="signal peptide" evidence="1">
    <location>
        <begin position="1"/>
        <end position="22"/>
    </location>
</feature>
<dbReference type="InterPro" id="IPR045748">
    <property type="entry name" value="DcaP"/>
</dbReference>
<protein>
    <submittedName>
        <fullName evidence="2">DcaP family trimeric outer membrane transporter</fullName>
    </submittedName>
</protein>
<dbReference type="Pfam" id="PF19577">
    <property type="entry name" value="DcaP"/>
    <property type="match status" value="1"/>
</dbReference>
<dbReference type="RefSeq" id="WP_019245612.1">
    <property type="nucleotide sequence ID" value="NZ_CAPH01000009.1"/>
</dbReference>
<evidence type="ECO:0000313" key="3">
    <source>
        <dbReference type="Proteomes" id="UP001059295"/>
    </source>
</evidence>
<name>A0ABY5V176_9BACT</name>
<reference evidence="2" key="1">
    <citation type="journal article" date="2022" name="Cell">
        <title>Design, construction, and in vivo augmentation of a complex gut microbiome.</title>
        <authorList>
            <person name="Cheng A.G."/>
            <person name="Ho P.Y."/>
            <person name="Aranda-Diaz A."/>
            <person name="Jain S."/>
            <person name="Yu F.B."/>
            <person name="Meng X."/>
            <person name="Wang M."/>
            <person name="Iakiviak M."/>
            <person name="Nagashima K."/>
            <person name="Zhao A."/>
            <person name="Murugkar P."/>
            <person name="Patil A."/>
            <person name="Atabakhsh K."/>
            <person name="Weakley A."/>
            <person name="Yan J."/>
            <person name="Brumbaugh A.R."/>
            <person name="Higginbottom S."/>
            <person name="Dimas A."/>
            <person name="Shiver A.L."/>
            <person name="Deutschbauer A."/>
            <person name="Neff N."/>
            <person name="Sonnenburg J.L."/>
            <person name="Huang K.C."/>
            <person name="Fischbach M.A."/>
        </authorList>
    </citation>
    <scope>NUCLEOTIDE SEQUENCE</scope>
    <source>
        <strain evidence="2">AP11</strain>
    </source>
</reference>
<evidence type="ECO:0000256" key="1">
    <source>
        <dbReference type="SAM" id="SignalP"/>
    </source>
</evidence>
<dbReference type="SUPFAM" id="SSF56935">
    <property type="entry name" value="Porins"/>
    <property type="match status" value="1"/>
</dbReference>